<proteinExistence type="predicted"/>
<keyword evidence="4" id="KW-1185">Reference proteome</keyword>
<protein>
    <recommendedName>
        <fullName evidence="2">Recombinase zinc beta ribbon domain-containing protein</fullName>
    </recommendedName>
</protein>
<feature type="domain" description="Recombinase zinc beta ribbon" evidence="2">
    <location>
        <begin position="2"/>
        <end position="57"/>
    </location>
</feature>
<dbReference type="InterPro" id="IPR025827">
    <property type="entry name" value="Zn_ribbon_recom_dom"/>
</dbReference>
<comment type="caution">
    <text evidence="3">The sequence shown here is derived from an EMBL/GenBank/DDBJ whole genome shotgun (WGS) entry which is preliminary data.</text>
</comment>
<evidence type="ECO:0000256" key="1">
    <source>
        <dbReference type="SAM" id="MobiDB-lite"/>
    </source>
</evidence>
<evidence type="ECO:0000259" key="2">
    <source>
        <dbReference type="Pfam" id="PF13408"/>
    </source>
</evidence>
<dbReference type="Proteomes" id="UP000547973">
    <property type="component" value="Unassembled WGS sequence"/>
</dbReference>
<dbReference type="EMBL" id="JACBZO010000001">
    <property type="protein sequence ID" value="NYI41712.1"/>
    <property type="molecule type" value="Genomic_DNA"/>
</dbReference>
<gene>
    <name evidence="3" type="ORF">BKA03_001831</name>
</gene>
<dbReference type="Pfam" id="PF13408">
    <property type="entry name" value="Zn_ribbon_recom"/>
    <property type="match status" value="1"/>
</dbReference>
<sequence>MKGILYCATCKSRLHLDFARNKQGIRYAHYVCSGQTSKRTTCTRKAVPVGIAEELVAACYERIGISEQTFTALARQVNAAFAERMASCAQELAELTDIDRKLESDHEQDTGQRKHLASALKLLTYCAAPYQQSDDEAKRLTDQAFFEKIHIGEDEQAVVGRAASREPRARLGRVEGAAGAQKRAALPGGP</sequence>
<evidence type="ECO:0000313" key="3">
    <source>
        <dbReference type="EMBL" id="NYI41712.1"/>
    </source>
</evidence>
<dbReference type="RefSeq" id="WP_179398062.1">
    <property type="nucleotide sequence ID" value="NZ_JACBZO010000001.1"/>
</dbReference>
<feature type="region of interest" description="Disordered" evidence="1">
    <location>
        <begin position="158"/>
        <end position="190"/>
    </location>
</feature>
<evidence type="ECO:0000313" key="4">
    <source>
        <dbReference type="Proteomes" id="UP000547973"/>
    </source>
</evidence>
<name>A0A7Y9ZAD4_9MICO</name>
<feature type="compositionally biased region" description="Basic and acidic residues" evidence="1">
    <location>
        <begin position="163"/>
        <end position="173"/>
    </location>
</feature>
<accession>A0A7Y9ZAD4</accession>
<organism evidence="3 4">
    <name type="scientific">Demequina lutea</name>
    <dbReference type="NCBI Taxonomy" id="431489"/>
    <lineage>
        <taxon>Bacteria</taxon>
        <taxon>Bacillati</taxon>
        <taxon>Actinomycetota</taxon>
        <taxon>Actinomycetes</taxon>
        <taxon>Micrococcales</taxon>
        <taxon>Demequinaceae</taxon>
        <taxon>Demequina</taxon>
    </lineage>
</organism>
<reference evidence="3 4" key="1">
    <citation type="submission" date="2020-07" db="EMBL/GenBank/DDBJ databases">
        <title>Sequencing the genomes of 1000 actinobacteria strains.</title>
        <authorList>
            <person name="Klenk H.-P."/>
        </authorList>
    </citation>
    <scope>NUCLEOTIDE SEQUENCE [LARGE SCALE GENOMIC DNA]</scope>
    <source>
        <strain evidence="3 4">DSM 19970</strain>
    </source>
</reference>
<dbReference type="AlphaFoldDB" id="A0A7Y9ZAD4"/>